<name>A0A9W6WG02_9STRA</name>
<evidence type="ECO:0000313" key="3">
    <source>
        <dbReference type="EMBL" id="GMF11187.1"/>
    </source>
</evidence>
<dbReference type="GO" id="GO:0016887">
    <property type="term" value="F:ATP hydrolysis activity"/>
    <property type="evidence" value="ECO:0007669"/>
    <property type="project" value="InterPro"/>
</dbReference>
<feature type="domain" description="ABC transporter" evidence="2">
    <location>
        <begin position="31"/>
        <end position="167"/>
    </location>
</feature>
<comment type="caution">
    <text evidence="3">The sequence shown here is derived from an EMBL/GenBank/DDBJ whole genome shotgun (WGS) entry which is preliminary data.</text>
</comment>
<organism evidence="3 4">
    <name type="scientific">Phytophthora lilii</name>
    <dbReference type="NCBI Taxonomy" id="2077276"/>
    <lineage>
        <taxon>Eukaryota</taxon>
        <taxon>Sar</taxon>
        <taxon>Stramenopiles</taxon>
        <taxon>Oomycota</taxon>
        <taxon>Peronosporomycetes</taxon>
        <taxon>Peronosporales</taxon>
        <taxon>Peronosporaceae</taxon>
        <taxon>Phytophthora</taxon>
    </lineage>
</organism>
<dbReference type="SUPFAM" id="SSF52540">
    <property type="entry name" value="P-loop containing nucleoside triphosphate hydrolases"/>
    <property type="match status" value="1"/>
</dbReference>
<gene>
    <name evidence="3" type="ORF">Plil01_000191700</name>
</gene>
<dbReference type="Gene3D" id="3.40.50.300">
    <property type="entry name" value="P-loop containing nucleotide triphosphate hydrolases"/>
    <property type="match status" value="1"/>
</dbReference>
<proteinExistence type="predicted"/>
<dbReference type="OrthoDB" id="66620at2759"/>
<dbReference type="AlphaFoldDB" id="A0A9W6WG02"/>
<dbReference type="Proteomes" id="UP001165083">
    <property type="component" value="Unassembled WGS sequence"/>
</dbReference>
<protein>
    <submittedName>
        <fullName evidence="3">Unnamed protein product</fullName>
    </submittedName>
</protein>
<keyword evidence="4" id="KW-1185">Reference proteome</keyword>
<dbReference type="GO" id="GO:0005524">
    <property type="term" value="F:ATP binding"/>
    <property type="evidence" value="ECO:0007669"/>
    <property type="project" value="InterPro"/>
</dbReference>
<evidence type="ECO:0000313" key="4">
    <source>
        <dbReference type="Proteomes" id="UP001165083"/>
    </source>
</evidence>
<dbReference type="InterPro" id="IPR017871">
    <property type="entry name" value="ABC_transporter-like_CS"/>
</dbReference>
<dbReference type="Pfam" id="PF00005">
    <property type="entry name" value="ABC_tran"/>
    <property type="match status" value="1"/>
</dbReference>
<dbReference type="PROSITE" id="PS00211">
    <property type="entry name" value="ABC_TRANSPORTER_1"/>
    <property type="match status" value="1"/>
</dbReference>
<sequence>MNTELPTIANTIKKGFAYVSTRKHVVEKQILRGVSGVLKPGTMTLILGQPGSGKSSLMRVLSGRFSASKHVHVGGDFAHSCSGGGLPEHEEAQYVHGSDEENEAARMAAQSLYKHQTDVIIRQLGLENCQDTVIGDVMLRGVSGGERKRVTTGEMAFGNKNVMMLGEISTGLYSAATFGIVSTQRSLAKKFCKTIVISLLQPSPEVLSFSMM</sequence>
<dbReference type="EMBL" id="BSXW01000068">
    <property type="protein sequence ID" value="GMF11187.1"/>
    <property type="molecule type" value="Genomic_DNA"/>
</dbReference>
<keyword evidence="1" id="KW-0813">Transport</keyword>
<dbReference type="InterPro" id="IPR027417">
    <property type="entry name" value="P-loop_NTPase"/>
</dbReference>
<reference evidence="3" key="1">
    <citation type="submission" date="2023-04" db="EMBL/GenBank/DDBJ databases">
        <title>Phytophthora lilii NBRC 32176.</title>
        <authorList>
            <person name="Ichikawa N."/>
            <person name="Sato H."/>
            <person name="Tonouchi N."/>
        </authorList>
    </citation>
    <scope>NUCLEOTIDE SEQUENCE</scope>
    <source>
        <strain evidence="3">NBRC 32176</strain>
    </source>
</reference>
<dbReference type="PANTHER" id="PTHR19241">
    <property type="entry name" value="ATP-BINDING CASSETTE TRANSPORTER"/>
    <property type="match status" value="1"/>
</dbReference>
<accession>A0A9W6WG02</accession>
<evidence type="ECO:0000256" key="1">
    <source>
        <dbReference type="ARBA" id="ARBA00022448"/>
    </source>
</evidence>
<evidence type="ECO:0000259" key="2">
    <source>
        <dbReference type="Pfam" id="PF00005"/>
    </source>
</evidence>
<dbReference type="InterPro" id="IPR003439">
    <property type="entry name" value="ABC_transporter-like_ATP-bd"/>
</dbReference>